<reference evidence="10" key="1">
    <citation type="journal article" date="2017" name="Nature">
        <title>The genome of Chenopodium quinoa.</title>
        <authorList>
            <person name="Jarvis D.E."/>
            <person name="Ho Y.S."/>
            <person name="Lightfoot D.J."/>
            <person name="Schmoeckel S.M."/>
            <person name="Li B."/>
            <person name="Borm T.J.A."/>
            <person name="Ohyanagi H."/>
            <person name="Mineta K."/>
            <person name="Michell C.T."/>
            <person name="Saber N."/>
            <person name="Kharbatia N.M."/>
            <person name="Rupper R.R."/>
            <person name="Sharp A.R."/>
            <person name="Dally N."/>
            <person name="Boughton B.A."/>
            <person name="Woo Y.H."/>
            <person name="Gao G."/>
            <person name="Schijlen E.G.W.M."/>
            <person name="Guo X."/>
            <person name="Momin A.A."/>
            <person name="Negrao S."/>
            <person name="Al-Babili S."/>
            <person name="Gehring C."/>
            <person name="Roessner U."/>
            <person name="Jung C."/>
            <person name="Murphy K."/>
            <person name="Arold S.T."/>
            <person name="Gojobori T."/>
            <person name="van der Linden C.G."/>
            <person name="van Loo E.N."/>
            <person name="Jellen E.N."/>
            <person name="Maughan P.J."/>
            <person name="Tester M."/>
        </authorList>
    </citation>
    <scope>NUCLEOTIDE SEQUENCE [LARGE SCALE GENOMIC DNA]</scope>
    <source>
        <strain evidence="10">cv. PI 614886</strain>
    </source>
</reference>
<dbReference type="GO" id="GO:0006438">
    <property type="term" value="P:valyl-tRNA aminoacylation"/>
    <property type="evidence" value="ECO:0007669"/>
    <property type="project" value="InterPro"/>
</dbReference>
<evidence type="ECO:0000256" key="4">
    <source>
        <dbReference type="ARBA" id="ARBA00022840"/>
    </source>
</evidence>
<keyword evidence="9" id="KW-0175">Coiled coil</keyword>
<dbReference type="Proteomes" id="UP000596660">
    <property type="component" value="Unplaced"/>
</dbReference>
<dbReference type="EnsemblPlants" id="AUR62038699-RA">
    <property type="protein sequence ID" value="AUR62038699-RA:cds"/>
    <property type="gene ID" value="AUR62038699"/>
</dbReference>
<dbReference type="SUPFAM" id="SSF47323">
    <property type="entry name" value="Anticodon-binding domain of a subclass of class I aminoacyl-tRNA synthetases"/>
    <property type="match status" value="1"/>
</dbReference>
<keyword evidence="2" id="KW-0436">Ligase</keyword>
<evidence type="ECO:0000256" key="7">
    <source>
        <dbReference type="ARBA" id="ARBA00029936"/>
    </source>
</evidence>
<dbReference type="InterPro" id="IPR002303">
    <property type="entry name" value="Valyl-tRNA_ligase"/>
</dbReference>
<sequence length="176" mass="19810">MAIPHQKEPLIVSSWPKTSLPAYSNVIKRFENFQALTRAIRNVRAEYSVEPVKRISATIVANPDVFQYISEERDVLALLSKLDLQALHFAESLPEDANQSVHIVASEGLEAYLPLADMVDISAELQRLHKRLIKMEGEYKGLKARLGSPQRNNGEWSGISRLFVGVFAVKRIVVGW</sequence>
<evidence type="ECO:0000256" key="9">
    <source>
        <dbReference type="SAM" id="Coils"/>
    </source>
</evidence>
<protein>
    <recommendedName>
        <fullName evidence="1">valine--tRNA ligase</fullName>
        <ecNumber evidence="1">6.1.1.9</ecNumber>
    </recommendedName>
    <alternativeName>
        <fullName evidence="7">Valyl-tRNA synthetase</fullName>
    </alternativeName>
</protein>
<dbReference type="Gramene" id="AUR62038699-RA">
    <property type="protein sequence ID" value="AUR62038699-RA:cds"/>
    <property type="gene ID" value="AUR62038699"/>
</dbReference>
<feature type="coiled-coil region" evidence="9">
    <location>
        <begin position="118"/>
        <end position="145"/>
    </location>
</feature>
<keyword evidence="6" id="KW-0030">Aminoacyl-tRNA synthetase</keyword>
<dbReference type="GO" id="GO:0005524">
    <property type="term" value="F:ATP binding"/>
    <property type="evidence" value="ECO:0007669"/>
    <property type="project" value="UniProtKB-KW"/>
</dbReference>
<dbReference type="PANTHER" id="PTHR11946:SF93">
    <property type="entry name" value="VALINE--TRNA LIGASE, CHLOROPLASTIC_MITOCHONDRIAL 2"/>
    <property type="match status" value="1"/>
</dbReference>
<evidence type="ECO:0000256" key="2">
    <source>
        <dbReference type="ARBA" id="ARBA00022598"/>
    </source>
</evidence>
<organism evidence="10 11">
    <name type="scientific">Chenopodium quinoa</name>
    <name type="common">Quinoa</name>
    <dbReference type="NCBI Taxonomy" id="63459"/>
    <lineage>
        <taxon>Eukaryota</taxon>
        <taxon>Viridiplantae</taxon>
        <taxon>Streptophyta</taxon>
        <taxon>Embryophyta</taxon>
        <taxon>Tracheophyta</taxon>
        <taxon>Spermatophyta</taxon>
        <taxon>Magnoliopsida</taxon>
        <taxon>eudicotyledons</taxon>
        <taxon>Gunneridae</taxon>
        <taxon>Pentapetalae</taxon>
        <taxon>Caryophyllales</taxon>
        <taxon>Chenopodiaceae</taxon>
        <taxon>Chenopodioideae</taxon>
        <taxon>Atripliceae</taxon>
        <taxon>Chenopodium</taxon>
    </lineage>
</organism>
<evidence type="ECO:0000313" key="11">
    <source>
        <dbReference type="Proteomes" id="UP000596660"/>
    </source>
</evidence>
<dbReference type="EC" id="6.1.1.9" evidence="1"/>
<reference evidence="10" key="2">
    <citation type="submission" date="2021-03" db="UniProtKB">
        <authorList>
            <consortium name="EnsemblPlants"/>
        </authorList>
    </citation>
    <scope>IDENTIFICATION</scope>
</reference>
<evidence type="ECO:0000256" key="8">
    <source>
        <dbReference type="ARBA" id="ARBA00047552"/>
    </source>
</evidence>
<keyword evidence="11" id="KW-1185">Reference proteome</keyword>
<comment type="catalytic activity">
    <reaction evidence="8">
        <text>tRNA(Val) + L-valine + ATP = L-valyl-tRNA(Val) + AMP + diphosphate</text>
        <dbReference type="Rhea" id="RHEA:10704"/>
        <dbReference type="Rhea" id="RHEA-COMP:9672"/>
        <dbReference type="Rhea" id="RHEA-COMP:9708"/>
        <dbReference type="ChEBI" id="CHEBI:30616"/>
        <dbReference type="ChEBI" id="CHEBI:33019"/>
        <dbReference type="ChEBI" id="CHEBI:57762"/>
        <dbReference type="ChEBI" id="CHEBI:78442"/>
        <dbReference type="ChEBI" id="CHEBI:78537"/>
        <dbReference type="ChEBI" id="CHEBI:456215"/>
        <dbReference type="EC" id="6.1.1.9"/>
    </reaction>
</comment>
<name>A0A803N165_CHEQI</name>
<dbReference type="GO" id="GO:0005829">
    <property type="term" value="C:cytosol"/>
    <property type="evidence" value="ECO:0007669"/>
    <property type="project" value="TreeGrafter"/>
</dbReference>
<dbReference type="AlphaFoldDB" id="A0A803N165"/>
<evidence type="ECO:0000256" key="5">
    <source>
        <dbReference type="ARBA" id="ARBA00022917"/>
    </source>
</evidence>
<dbReference type="InterPro" id="IPR009080">
    <property type="entry name" value="tRNAsynth_Ia_anticodon-bd"/>
</dbReference>
<accession>A0A803N165</accession>
<evidence type="ECO:0000256" key="1">
    <source>
        <dbReference type="ARBA" id="ARBA00013169"/>
    </source>
</evidence>
<evidence type="ECO:0000256" key="3">
    <source>
        <dbReference type="ARBA" id="ARBA00022741"/>
    </source>
</evidence>
<keyword evidence="4" id="KW-0067">ATP-binding</keyword>
<dbReference type="InterPro" id="IPR037118">
    <property type="entry name" value="Val-tRNA_synth_C_sf"/>
</dbReference>
<keyword evidence="3" id="KW-0547">Nucleotide-binding</keyword>
<dbReference type="PANTHER" id="PTHR11946">
    <property type="entry name" value="VALYL-TRNA SYNTHETASES"/>
    <property type="match status" value="1"/>
</dbReference>
<evidence type="ECO:0000313" key="10">
    <source>
        <dbReference type="EnsemblPlants" id="AUR62038699-RA:cds"/>
    </source>
</evidence>
<keyword evidence="5" id="KW-0648">Protein biosynthesis</keyword>
<dbReference type="GO" id="GO:0004832">
    <property type="term" value="F:valine-tRNA ligase activity"/>
    <property type="evidence" value="ECO:0007669"/>
    <property type="project" value="UniProtKB-EC"/>
</dbReference>
<dbReference type="Gene3D" id="1.10.287.380">
    <property type="entry name" value="Valyl-tRNA synthetase, C-terminal domain"/>
    <property type="match status" value="1"/>
</dbReference>
<proteinExistence type="predicted"/>
<evidence type="ECO:0000256" key="6">
    <source>
        <dbReference type="ARBA" id="ARBA00023146"/>
    </source>
</evidence>